<dbReference type="CDD" id="cd13138">
    <property type="entry name" value="MATE_yoeA_like"/>
    <property type="match status" value="1"/>
</dbReference>
<dbReference type="InterPro" id="IPR002528">
    <property type="entry name" value="MATE_fam"/>
</dbReference>
<feature type="transmembrane region" description="Helical" evidence="7">
    <location>
        <begin position="97"/>
        <end position="124"/>
    </location>
</feature>
<dbReference type="Pfam" id="PF01554">
    <property type="entry name" value="MatE"/>
    <property type="match status" value="2"/>
</dbReference>
<feature type="transmembrane region" description="Helical" evidence="7">
    <location>
        <begin position="410"/>
        <end position="437"/>
    </location>
</feature>
<dbReference type="PANTHER" id="PTHR43549">
    <property type="entry name" value="MULTIDRUG RESISTANCE PROTEIN YPNP-RELATED"/>
    <property type="match status" value="1"/>
</dbReference>
<accession>A0A6N2XZ17</accession>
<dbReference type="NCBIfam" id="TIGR00797">
    <property type="entry name" value="matE"/>
    <property type="match status" value="1"/>
</dbReference>
<dbReference type="GO" id="GO:0015297">
    <property type="term" value="F:antiporter activity"/>
    <property type="evidence" value="ECO:0007669"/>
    <property type="project" value="InterPro"/>
</dbReference>
<dbReference type="PIRSF" id="PIRSF006603">
    <property type="entry name" value="DinF"/>
    <property type="match status" value="1"/>
</dbReference>
<keyword evidence="2" id="KW-0813">Transport</keyword>
<feature type="transmembrane region" description="Helical" evidence="7">
    <location>
        <begin position="166"/>
        <end position="189"/>
    </location>
</feature>
<proteinExistence type="predicted"/>
<feature type="transmembrane region" description="Helical" evidence="7">
    <location>
        <begin position="64"/>
        <end position="85"/>
    </location>
</feature>
<feature type="transmembrane region" description="Helical" evidence="7">
    <location>
        <begin position="251"/>
        <end position="272"/>
    </location>
</feature>
<dbReference type="GO" id="GO:0005886">
    <property type="term" value="C:plasma membrane"/>
    <property type="evidence" value="ECO:0007669"/>
    <property type="project" value="UniProtKB-SubCell"/>
</dbReference>
<dbReference type="InterPro" id="IPR052031">
    <property type="entry name" value="Membrane_Transporter-Flippase"/>
</dbReference>
<evidence type="ECO:0000256" key="4">
    <source>
        <dbReference type="ARBA" id="ARBA00022692"/>
    </source>
</evidence>
<evidence type="ECO:0000256" key="2">
    <source>
        <dbReference type="ARBA" id="ARBA00022448"/>
    </source>
</evidence>
<dbReference type="InterPro" id="IPR048279">
    <property type="entry name" value="MdtK-like"/>
</dbReference>
<keyword evidence="6 7" id="KW-0472">Membrane</keyword>
<gene>
    <name evidence="8" type="primary">mepA_9</name>
    <name evidence="8" type="ORF">CRLFYP8_01237</name>
</gene>
<dbReference type="PANTHER" id="PTHR43549:SF3">
    <property type="entry name" value="MULTIDRUG RESISTANCE PROTEIN YPNP-RELATED"/>
    <property type="match status" value="1"/>
</dbReference>
<feature type="transmembrane region" description="Helical" evidence="7">
    <location>
        <begin position="321"/>
        <end position="342"/>
    </location>
</feature>
<feature type="transmembrane region" description="Helical" evidence="7">
    <location>
        <begin position="12"/>
        <end position="30"/>
    </location>
</feature>
<feature type="transmembrane region" description="Helical" evidence="7">
    <location>
        <begin position="195"/>
        <end position="216"/>
    </location>
</feature>
<keyword evidence="5 7" id="KW-1133">Transmembrane helix</keyword>
<evidence type="ECO:0000313" key="8">
    <source>
        <dbReference type="EMBL" id="VYT59724.1"/>
    </source>
</evidence>
<comment type="subcellular location">
    <subcellularLocation>
        <location evidence="1">Cell membrane</location>
        <topology evidence="1">Multi-pass membrane protein</topology>
    </subcellularLocation>
</comment>
<dbReference type="EMBL" id="CACRTL010000008">
    <property type="protein sequence ID" value="VYT59724.1"/>
    <property type="molecule type" value="Genomic_DNA"/>
</dbReference>
<keyword evidence="3" id="KW-1003">Cell membrane</keyword>
<dbReference type="AlphaFoldDB" id="A0A6N2XZ17"/>
<evidence type="ECO:0000256" key="3">
    <source>
        <dbReference type="ARBA" id="ARBA00022475"/>
    </source>
</evidence>
<feature type="transmembrane region" description="Helical" evidence="7">
    <location>
        <begin position="284"/>
        <end position="301"/>
    </location>
</feature>
<reference evidence="8" key="1">
    <citation type="submission" date="2019-11" db="EMBL/GenBank/DDBJ databases">
        <authorList>
            <person name="Feng L."/>
        </authorList>
    </citation>
    <scope>NUCLEOTIDE SEQUENCE</scope>
    <source>
        <strain evidence="8">CramosumLFYP8</strain>
    </source>
</reference>
<dbReference type="GO" id="GO:0042910">
    <property type="term" value="F:xenobiotic transmembrane transporter activity"/>
    <property type="evidence" value="ECO:0007669"/>
    <property type="project" value="InterPro"/>
</dbReference>
<protein>
    <submittedName>
        <fullName evidence="8">Multidrug export protein MepA</fullName>
    </submittedName>
</protein>
<evidence type="ECO:0000256" key="1">
    <source>
        <dbReference type="ARBA" id="ARBA00004651"/>
    </source>
</evidence>
<evidence type="ECO:0000256" key="6">
    <source>
        <dbReference type="ARBA" id="ARBA00023136"/>
    </source>
</evidence>
<keyword evidence="4 7" id="KW-0812">Transmembrane</keyword>
<feature type="transmembrane region" description="Helical" evidence="7">
    <location>
        <begin position="136"/>
        <end position="154"/>
    </location>
</feature>
<evidence type="ECO:0000256" key="7">
    <source>
        <dbReference type="SAM" id="Phobius"/>
    </source>
</evidence>
<dbReference type="RefSeq" id="WP_009009468.1">
    <property type="nucleotide sequence ID" value="NZ_AP031443.1"/>
</dbReference>
<organism evidence="8">
    <name type="scientific">Thomasclavelia ramosa</name>
    <dbReference type="NCBI Taxonomy" id="1547"/>
    <lineage>
        <taxon>Bacteria</taxon>
        <taxon>Bacillati</taxon>
        <taxon>Bacillota</taxon>
        <taxon>Erysipelotrichia</taxon>
        <taxon>Erysipelotrichales</taxon>
        <taxon>Coprobacillaceae</taxon>
        <taxon>Thomasclavelia</taxon>
    </lineage>
</organism>
<feature type="transmembrane region" description="Helical" evidence="7">
    <location>
        <begin position="386"/>
        <end position="404"/>
    </location>
</feature>
<name>A0A6N2XZ17_9FIRM</name>
<evidence type="ECO:0000256" key="5">
    <source>
        <dbReference type="ARBA" id="ARBA00022989"/>
    </source>
</evidence>
<feature type="transmembrane region" description="Helical" evidence="7">
    <location>
        <begin position="354"/>
        <end position="379"/>
    </location>
</feature>
<sequence length="444" mass="48629">MEGKNGLMTHGNIAKQLIVFAIPLLVGNLFQQLYNTVDSIVVGNFIGDQALAAVNSSGPIIDMLVSFFMGLSLGAGVLISNYFGAQDCQGVKEGVHTAMALALVSSLITTIVGVIFTPIILKWVRVDSSVIGQSIIYLRIYFLGVIGLIIYNMISGILRAVGDSKYPLYFLVVSSIVNIILDLVFVVIFKMGIAGVAIATTIAQITSALLSIYILVRSKEMYKLELQQIHFYPDILKKTAKIGMPSAMQNAVVSFSNIIMQSNINVFGAYAMAGTGSYTKIDGFAILPVLSFAMALTTFVGQNKGAQEYERIKKGARIGTLISCGIILTLTIIIVFTTPYLLRIFSSNSQVIEYGRTMMLCIAPGYLFLTLSQCICGVLRGVGRTNIPMFVLIGCWCIFRVIWVTVTTNIFHNIVFVNLGWPVSWIFSSLVLGVYYYKANWLYD</sequence>